<dbReference type="PANTHER" id="PTHR10513:SF35">
    <property type="entry name" value="DEOXYADENOSINE KINASE"/>
    <property type="match status" value="1"/>
</dbReference>
<keyword evidence="3" id="KW-1185">Reference proteome</keyword>
<comment type="caution">
    <text evidence="2">The sequence shown here is derived from an EMBL/GenBank/DDBJ whole genome shotgun (WGS) entry which is preliminary data.</text>
</comment>
<reference evidence="2 3" key="1">
    <citation type="submission" date="2023-01" db="EMBL/GenBank/DDBJ databases">
        <title>Novel species of the genus Vogesella isolated from rivers.</title>
        <authorList>
            <person name="Lu H."/>
        </authorList>
    </citation>
    <scope>NUCLEOTIDE SEQUENCE [LARGE SCALE GENOMIC DNA]</scope>
    <source>
        <strain evidence="2 3">DC21W</strain>
    </source>
</reference>
<keyword evidence="2" id="KW-0418">Kinase</keyword>
<evidence type="ECO:0000313" key="2">
    <source>
        <dbReference type="EMBL" id="MDC7718537.1"/>
    </source>
</evidence>
<dbReference type="InterPro" id="IPR002624">
    <property type="entry name" value="DCK/DGK"/>
</dbReference>
<dbReference type="InterPro" id="IPR050566">
    <property type="entry name" value="Deoxyribonucleoside_kinase"/>
</dbReference>
<dbReference type="Proteomes" id="UP001219956">
    <property type="component" value="Unassembled WGS sequence"/>
</dbReference>
<dbReference type="CDD" id="cd01673">
    <property type="entry name" value="dNK"/>
    <property type="match status" value="1"/>
</dbReference>
<feature type="domain" description="Deoxynucleoside kinase" evidence="1">
    <location>
        <begin position="8"/>
        <end position="196"/>
    </location>
</feature>
<dbReference type="SUPFAM" id="SSF52540">
    <property type="entry name" value="P-loop containing nucleoside triphosphate hydrolases"/>
    <property type="match status" value="1"/>
</dbReference>
<organism evidence="2 3">
    <name type="scientific">Vogesella aquatica</name>
    <dbReference type="NCBI Taxonomy" id="2984206"/>
    <lineage>
        <taxon>Bacteria</taxon>
        <taxon>Pseudomonadati</taxon>
        <taxon>Pseudomonadota</taxon>
        <taxon>Betaproteobacteria</taxon>
        <taxon>Neisseriales</taxon>
        <taxon>Chromobacteriaceae</taxon>
        <taxon>Vogesella</taxon>
    </lineage>
</organism>
<dbReference type="EMBL" id="JAQQLF010000021">
    <property type="protein sequence ID" value="MDC7718537.1"/>
    <property type="molecule type" value="Genomic_DNA"/>
</dbReference>
<keyword evidence="2" id="KW-0808">Transferase</keyword>
<name>A0ABT5J182_9NEIS</name>
<accession>A0ABT5J182</accession>
<dbReference type="PANTHER" id="PTHR10513">
    <property type="entry name" value="DEOXYNUCLEOSIDE KINASE"/>
    <property type="match status" value="1"/>
</dbReference>
<proteinExistence type="predicted"/>
<dbReference type="InterPro" id="IPR031314">
    <property type="entry name" value="DNK_dom"/>
</dbReference>
<dbReference type="Pfam" id="PF01712">
    <property type="entry name" value="dNK"/>
    <property type="match status" value="1"/>
</dbReference>
<dbReference type="Gene3D" id="3.40.50.300">
    <property type="entry name" value="P-loop containing nucleotide triphosphate hydrolases"/>
    <property type="match status" value="1"/>
</dbReference>
<dbReference type="InterPro" id="IPR027417">
    <property type="entry name" value="P-loop_NTPase"/>
</dbReference>
<evidence type="ECO:0000259" key="1">
    <source>
        <dbReference type="Pfam" id="PF01712"/>
    </source>
</evidence>
<dbReference type="RefSeq" id="WP_272752778.1">
    <property type="nucleotide sequence ID" value="NZ_JAQQLF010000021.1"/>
</dbReference>
<dbReference type="GO" id="GO:0016301">
    <property type="term" value="F:kinase activity"/>
    <property type="evidence" value="ECO:0007669"/>
    <property type="project" value="UniProtKB-KW"/>
</dbReference>
<evidence type="ECO:0000313" key="3">
    <source>
        <dbReference type="Proteomes" id="UP001219956"/>
    </source>
</evidence>
<dbReference type="PIRSF" id="PIRSF000705">
    <property type="entry name" value="DNK"/>
    <property type="match status" value="1"/>
</dbReference>
<protein>
    <submittedName>
        <fullName evidence="2">Deoxynucleoside kinase</fullName>
    </submittedName>
</protein>
<gene>
    <name evidence="2" type="ORF">PQU95_15110</name>
</gene>
<sequence length="212" mass="24143">MSNLRYVVVEGPIACGKSQLARRLADYWQIRLLAEDAEQNPFLERFYRHPPYHAFSTQLSFLMQRADAAQAMLHGDMLAAPLVSDFLFDKDAMFAAQTLDKDELALYQRIVQRFLPEHPVPDLVIYLQASPETVSKRLAARAAAGEVIAMPEGYVQRMHEAYSTFFHAYEAAPLLIVNTDHLDLVEGEEDFGLLLRCISEMRGQRSYFNKGI</sequence>